<keyword evidence="6 18" id="KW-0235">DNA replication</keyword>
<comment type="caution">
    <text evidence="20">The sequence shown here is derived from an EMBL/GenBank/DDBJ whole genome shotgun (WGS) entry which is preliminary data.</text>
</comment>
<keyword evidence="9 18" id="KW-0378">Hydrolase</keyword>
<keyword evidence="4 18" id="KW-0808">Transferase</keyword>
<feature type="binding site" evidence="16">
    <location>
        <position position="157"/>
    </location>
    <ligand>
        <name>substrate</name>
    </ligand>
</feature>
<evidence type="ECO:0000313" key="21">
    <source>
        <dbReference type="Proteomes" id="UP000054262"/>
    </source>
</evidence>
<keyword evidence="13 17" id="KW-0464">Manganese</keyword>
<dbReference type="GO" id="GO:0003677">
    <property type="term" value="F:DNA binding"/>
    <property type="evidence" value="ECO:0007669"/>
    <property type="project" value="InterPro"/>
</dbReference>
<gene>
    <name evidence="18" type="primary">dnaQ</name>
    <name evidence="20" type="ORF">MB2181_04085</name>
</gene>
<feature type="binding site" evidence="16">
    <location>
        <position position="9"/>
    </location>
    <ligand>
        <name>substrate</name>
    </ligand>
</feature>
<dbReference type="CDD" id="cd06131">
    <property type="entry name" value="DNA_pol_III_epsilon_Ecoli_like"/>
    <property type="match status" value="1"/>
</dbReference>
<dbReference type="NCBIfam" id="TIGR00573">
    <property type="entry name" value="dnaq"/>
    <property type="match status" value="1"/>
</dbReference>
<comment type="function">
    <text evidence="18">DNA polymerase III is a complex, multichain enzyme responsible for most of the replicative synthesis in bacteria. The epsilon subunit contain the editing function and is a proofreading 3'-5' exonuclease.</text>
</comment>
<accession>A0P6R4</accession>
<dbReference type="NCBIfam" id="TIGR01406">
    <property type="entry name" value="dnaQ_proteo"/>
    <property type="match status" value="1"/>
</dbReference>
<keyword evidence="5 18" id="KW-0548">Nucleotidyltransferase</keyword>
<dbReference type="InterPro" id="IPR006309">
    <property type="entry name" value="DnaQ_proteo"/>
</dbReference>
<sequence length="222" mass="24892">MRQIFLDTETTGLDPNQGHRVIEIAAIEFNNRQATSNRFHFYVNPQREIDAAAQEVHGITLDFLNDKPLFVDIAADFIAFINGSELVIHNAPFDVGFLNMELGKIGMEKLESYCDGIMDSLKFAKEIRPGQRNSLDALCRAFDVDNSTRSLHGALLDAQLLGEVYIQMTRGQEAFTINFEEDSSKAALQSVDHGDLIVTQPALDEVEAHNSYLRSINRTDGW</sequence>
<dbReference type="InterPro" id="IPR036397">
    <property type="entry name" value="RNaseH_sf"/>
</dbReference>
<evidence type="ECO:0000256" key="1">
    <source>
        <dbReference type="ARBA" id="ARBA00001936"/>
    </source>
</evidence>
<feature type="binding site" evidence="16">
    <location>
        <position position="7"/>
    </location>
    <ligand>
        <name>substrate</name>
    </ligand>
</feature>
<dbReference type="OrthoDB" id="9804290at2"/>
<evidence type="ECO:0000313" key="20">
    <source>
        <dbReference type="EMBL" id="EAV47224.1"/>
    </source>
</evidence>
<evidence type="ECO:0000256" key="7">
    <source>
        <dbReference type="ARBA" id="ARBA00022722"/>
    </source>
</evidence>
<evidence type="ECO:0000256" key="15">
    <source>
        <dbReference type="PIRSR" id="PIRSR606309-1"/>
    </source>
</evidence>
<feature type="active site" description="Proton acceptor" evidence="15">
    <location>
        <position position="152"/>
    </location>
</feature>
<evidence type="ECO:0000256" key="11">
    <source>
        <dbReference type="ARBA" id="ARBA00022842"/>
    </source>
</evidence>
<keyword evidence="11 17" id="KW-0460">Magnesium</keyword>
<dbReference type="InterPro" id="IPR012337">
    <property type="entry name" value="RNaseH-like_sf"/>
</dbReference>
<dbReference type="InterPro" id="IPR013520">
    <property type="entry name" value="Ribonucl_H"/>
</dbReference>
<evidence type="ECO:0000256" key="18">
    <source>
        <dbReference type="RuleBase" id="RU364087"/>
    </source>
</evidence>
<evidence type="ECO:0000256" key="3">
    <source>
        <dbReference type="ARBA" id="ARBA00020352"/>
    </source>
</evidence>
<evidence type="ECO:0000256" key="2">
    <source>
        <dbReference type="ARBA" id="ARBA00012417"/>
    </source>
</evidence>
<evidence type="ECO:0000256" key="16">
    <source>
        <dbReference type="PIRSR" id="PIRSR606309-2"/>
    </source>
</evidence>
<evidence type="ECO:0000256" key="4">
    <source>
        <dbReference type="ARBA" id="ARBA00022679"/>
    </source>
</evidence>
<dbReference type="SUPFAM" id="SSF53098">
    <property type="entry name" value="Ribonuclease H-like"/>
    <property type="match status" value="1"/>
</dbReference>
<dbReference type="AlphaFoldDB" id="A0P6R4"/>
<evidence type="ECO:0000256" key="10">
    <source>
        <dbReference type="ARBA" id="ARBA00022839"/>
    </source>
</evidence>
<evidence type="ECO:0000256" key="12">
    <source>
        <dbReference type="ARBA" id="ARBA00022932"/>
    </source>
</evidence>
<keyword evidence="12 18" id="KW-0239">DNA-directed DNA polymerase</keyword>
<evidence type="ECO:0000256" key="5">
    <source>
        <dbReference type="ARBA" id="ARBA00022695"/>
    </source>
</evidence>
<dbReference type="GO" id="GO:0045004">
    <property type="term" value="P:DNA replication proofreading"/>
    <property type="evidence" value="ECO:0007669"/>
    <property type="project" value="TreeGrafter"/>
</dbReference>
<name>A0P6R4_9PROT</name>
<dbReference type="InterPro" id="IPR006054">
    <property type="entry name" value="DnaQ"/>
</dbReference>
<dbReference type="EC" id="2.7.7.7" evidence="2 18"/>
<keyword evidence="10 18" id="KW-0269">Exonuclease</keyword>
<feature type="binding site" evidence="16">
    <location>
        <position position="57"/>
    </location>
    <ligand>
        <name>substrate</name>
    </ligand>
</feature>
<comment type="cofactor">
    <cofactor evidence="1 18">
        <name>Mn(2+)</name>
        <dbReference type="ChEBI" id="CHEBI:29035"/>
    </cofactor>
</comment>
<dbReference type="GO" id="GO:0003887">
    <property type="term" value="F:DNA-directed DNA polymerase activity"/>
    <property type="evidence" value="ECO:0007669"/>
    <property type="project" value="UniProtKB-KW"/>
</dbReference>
<dbReference type="Proteomes" id="UP000054262">
    <property type="component" value="Unassembled WGS sequence"/>
</dbReference>
<proteinExistence type="predicted"/>
<evidence type="ECO:0000256" key="8">
    <source>
        <dbReference type="ARBA" id="ARBA00022723"/>
    </source>
</evidence>
<dbReference type="GO" id="GO:0008408">
    <property type="term" value="F:3'-5' exonuclease activity"/>
    <property type="evidence" value="ECO:0007669"/>
    <property type="project" value="TreeGrafter"/>
</dbReference>
<dbReference type="EMBL" id="AAUX01000001">
    <property type="protein sequence ID" value="EAV47224.1"/>
    <property type="molecule type" value="Genomic_DNA"/>
</dbReference>
<reference evidence="20 21" key="1">
    <citation type="submission" date="2006-11" db="EMBL/GenBank/DDBJ databases">
        <authorList>
            <person name="Giovannoni S."/>
            <person name="Vergin K."/>
            <person name="Ferriera S."/>
            <person name="Johnson J."/>
            <person name="Kravitz S."/>
            <person name="Beeson K."/>
            <person name="Sutton G."/>
            <person name="Rogers Y.-H."/>
            <person name="Friedman R."/>
            <person name="Frazier M."/>
            <person name="Venter J.C."/>
        </authorList>
    </citation>
    <scope>NUCLEOTIDE SEQUENCE [LARGE SCALE GENOMIC DNA]</scope>
    <source>
        <strain evidence="20 21">HTCC2181</strain>
    </source>
</reference>
<feature type="binding site" evidence="17">
    <location>
        <position position="157"/>
    </location>
    <ligand>
        <name>a divalent metal cation</name>
        <dbReference type="ChEBI" id="CHEBI:60240"/>
        <label>1</label>
        <note>catalytic</note>
    </ligand>
</feature>
<feature type="domain" description="Exonuclease" evidence="19">
    <location>
        <begin position="2"/>
        <end position="174"/>
    </location>
</feature>
<organism evidence="20 21">
    <name type="scientific">Methylophilales bacterium HTCC2181</name>
    <dbReference type="NCBI Taxonomy" id="383631"/>
    <lineage>
        <taxon>Bacteria</taxon>
        <taxon>Pseudomonadati</taxon>
        <taxon>Pseudomonadota</taxon>
        <taxon>Betaproteobacteria</taxon>
        <taxon>Nitrosomonadales</taxon>
        <taxon>OM43 clade</taxon>
    </lineage>
</organism>
<dbReference type="GO" id="GO:0046872">
    <property type="term" value="F:metal ion binding"/>
    <property type="evidence" value="ECO:0007669"/>
    <property type="project" value="UniProtKB-KW"/>
</dbReference>
<protein>
    <recommendedName>
        <fullName evidence="3 18">DNA polymerase III subunit epsilon</fullName>
        <ecNumber evidence="2 18">2.7.7.7</ecNumber>
    </recommendedName>
</protein>
<evidence type="ECO:0000256" key="6">
    <source>
        <dbReference type="ARBA" id="ARBA00022705"/>
    </source>
</evidence>
<evidence type="ECO:0000256" key="14">
    <source>
        <dbReference type="ARBA" id="ARBA00049244"/>
    </source>
</evidence>
<dbReference type="PANTHER" id="PTHR30231:SF41">
    <property type="entry name" value="DNA POLYMERASE III SUBUNIT EPSILON"/>
    <property type="match status" value="1"/>
</dbReference>
<evidence type="ECO:0000256" key="9">
    <source>
        <dbReference type="ARBA" id="ARBA00022801"/>
    </source>
</evidence>
<dbReference type="Gene3D" id="3.30.420.10">
    <property type="entry name" value="Ribonuclease H-like superfamily/Ribonuclease H"/>
    <property type="match status" value="1"/>
</dbReference>
<dbReference type="FunFam" id="3.30.420.10:FF:000012">
    <property type="entry name" value="DNA polymerase III subunit epsilon"/>
    <property type="match status" value="1"/>
</dbReference>
<evidence type="ECO:0000256" key="13">
    <source>
        <dbReference type="ARBA" id="ARBA00023211"/>
    </source>
</evidence>
<keyword evidence="7 18" id="KW-0540">Nuclease</keyword>
<comment type="cofactor">
    <cofactor evidence="17">
        <name>Mg(2+)</name>
        <dbReference type="ChEBI" id="CHEBI:18420"/>
    </cofactor>
    <cofactor evidence="17">
        <name>Mn(2+)</name>
        <dbReference type="ChEBI" id="CHEBI:29035"/>
    </cofactor>
    <text evidence="17">Binds 2 divalent metal cations. Magnesium or manganese.</text>
</comment>
<keyword evidence="8 17" id="KW-0479">Metal-binding</keyword>
<comment type="subunit">
    <text evidence="18">DNA polymerase III contains a core (composed of alpha, epsilon and theta chains) that associates with a tau subunit. This core dimerizes to form the POLIII' complex. PolIII' associates with the gamma complex (composed of gamma, delta, delta', psi and chi chains) and with the beta chain to form the complete DNA polymerase III complex.</text>
</comment>
<feature type="binding site" evidence="17">
    <location>
        <position position="9"/>
    </location>
    <ligand>
        <name>a divalent metal cation</name>
        <dbReference type="ChEBI" id="CHEBI:60240"/>
        <label>1</label>
        <note>catalytic</note>
    </ligand>
</feature>
<evidence type="ECO:0000256" key="17">
    <source>
        <dbReference type="PIRSR" id="PIRSR606309-3"/>
    </source>
</evidence>
<comment type="catalytic activity">
    <reaction evidence="14 18">
        <text>DNA(n) + a 2'-deoxyribonucleoside 5'-triphosphate = DNA(n+1) + diphosphate</text>
        <dbReference type="Rhea" id="RHEA:22508"/>
        <dbReference type="Rhea" id="RHEA-COMP:17339"/>
        <dbReference type="Rhea" id="RHEA-COMP:17340"/>
        <dbReference type="ChEBI" id="CHEBI:33019"/>
        <dbReference type="ChEBI" id="CHEBI:61560"/>
        <dbReference type="ChEBI" id="CHEBI:173112"/>
        <dbReference type="EC" id="2.7.7.7"/>
    </reaction>
</comment>
<keyword evidence="21" id="KW-1185">Reference proteome</keyword>
<evidence type="ECO:0000259" key="19">
    <source>
        <dbReference type="SMART" id="SM00479"/>
    </source>
</evidence>
<dbReference type="SMART" id="SM00479">
    <property type="entry name" value="EXOIII"/>
    <property type="match status" value="1"/>
</dbReference>
<dbReference type="Pfam" id="PF00929">
    <property type="entry name" value="RNase_T"/>
    <property type="match status" value="1"/>
</dbReference>
<dbReference type="GO" id="GO:0005829">
    <property type="term" value="C:cytosol"/>
    <property type="evidence" value="ECO:0007669"/>
    <property type="project" value="TreeGrafter"/>
</dbReference>
<dbReference type="NCBIfam" id="NF004316">
    <property type="entry name" value="PRK05711.1"/>
    <property type="match status" value="1"/>
</dbReference>
<dbReference type="PANTHER" id="PTHR30231">
    <property type="entry name" value="DNA POLYMERASE III SUBUNIT EPSILON"/>
    <property type="match status" value="1"/>
</dbReference>
<feature type="binding site" evidence="17">
    <location>
        <position position="7"/>
    </location>
    <ligand>
        <name>a divalent metal cation</name>
        <dbReference type="ChEBI" id="CHEBI:60240"/>
        <label>1</label>
        <note>catalytic</note>
    </ligand>
</feature>